<feature type="transmembrane region" description="Helical" evidence="9">
    <location>
        <begin position="21"/>
        <end position="43"/>
    </location>
</feature>
<evidence type="ECO:0000256" key="9">
    <source>
        <dbReference type="SAM" id="Phobius"/>
    </source>
</evidence>
<dbReference type="GO" id="GO:0015979">
    <property type="term" value="P:photosynthesis"/>
    <property type="evidence" value="ECO:0007669"/>
    <property type="project" value="UniProtKB-KW"/>
</dbReference>
<organism evidence="10">
    <name type="scientific">Tephrosia onobrychoides</name>
    <dbReference type="NCBI Taxonomy" id="2981241"/>
    <lineage>
        <taxon>Eukaryota</taxon>
        <taxon>Viridiplantae</taxon>
        <taxon>Streptophyta</taxon>
        <taxon>Embryophyta</taxon>
        <taxon>Tracheophyta</taxon>
        <taxon>Spermatophyta</taxon>
        <taxon>Magnoliopsida</taxon>
        <taxon>eudicotyledons</taxon>
        <taxon>Gunneridae</taxon>
        <taxon>Pentapetalae</taxon>
        <taxon>rosids</taxon>
        <taxon>fabids</taxon>
        <taxon>Fabales</taxon>
        <taxon>Fabaceae</taxon>
        <taxon>Papilionoideae</taxon>
        <taxon>50 kb inversion clade</taxon>
        <taxon>NPAAA clade</taxon>
        <taxon>indigoferoid/millettioid clade</taxon>
        <taxon>Millettieae</taxon>
        <taxon>Tephrosia</taxon>
    </lineage>
</organism>
<comment type="function">
    <text evidence="1">Seems to be required for the assembly of the photosystem I complex.</text>
</comment>
<comment type="subcellular location">
    <subcellularLocation>
        <location evidence="2">Membrane</location>
        <topology evidence="2">Multi-pass membrane protein</topology>
    </subcellularLocation>
</comment>
<dbReference type="RefSeq" id="YP_010513740.1">
    <property type="nucleotide sequence ID" value="NC_067535.1"/>
</dbReference>
<name>A0A977R6B4_9FABA</name>
<evidence type="ECO:0000256" key="5">
    <source>
        <dbReference type="ARBA" id="ARBA00022531"/>
    </source>
</evidence>
<evidence type="ECO:0000256" key="1">
    <source>
        <dbReference type="ARBA" id="ARBA00002862"/>
    </source>
</evidence>
<evidence type="ECO:0000256" key="6">
    <source>
        <dbReference type="ARBA" id="ARBA00022692"/>
    </source>
</evidence>
<dbReference type="Pfam" id="PF02392">
    <property type="entry name" value="Ycf4"/>
    <property type="match status" value="1"/>
</dbReference>
<comment type="similarity">
    <text evidence="3">Belongs to the Ycf4 family.</text>
</comment>
<evidence type="ECO:0000256" key="3">
    <source>
        <dbReference type="ARBA" id="ARBA00008198"/>
    </source>
</evidence>
<protein>
    <recommendedName>
        <fullName evidence="4">Photosystem I assembly protein Ycf4</fullName>
    </recommendedName>
</protein>
<feature type="transmembrane region" description="Helical" evidence="9">
    <location>
        <begin position="69"/>
        <end position="91"/>
    </location>
</feature>
<sequence>MELSDDRMVYFVRGAQRKSNFFWAFLVFVGSLGLFVVGIFNYLGMDFLFFSEELIQIPAIPFIPQGATLAFYGLVGICISSYLLCIVFWDVGGGYDIMDKTANEVSFFRWGFPGLNRDTLIRVPMEEIKSIRLQIAKKEQDLFTGNVGYYIIACIDTEKNGLIPLTRLEDNLYVQQTVDKAAEISRFLGVPLLNS</sequence>
<dbReference type="GO" id="GO:0009522">
    <property type="term" value="C:photosystem I"/>
    <property type="evidence" value="ECO:0007669"/>
    <property type="project" value="InterPro"/>
</dbReference>
<gene>
    <name evidence="10" type="primary">ycf4</name>
</gene>
<proteinExistence type="inferred from homology"/>
<keyword evidence="6 9" id="KW-0812">Transmembrane</keyword>
<keyword evidence="8 9" id="KW-0472">Membrane</keyword>
<reference evidence="10" key="2">
    <citation type="journal article" date="2022" name="Front. Plant Sci.">
        <title>Highly Resolved Papilionoid Legume Phylogeny Based on Plastid Phylogenomics.</title>
        <authorList>
            <person name="Choi I.S."/>
            <person name="Cardoso D."/>
            <person name="de Queiroz L.P."/>
            <person name="de Lima H.C."/>
            <person name="Lee C."/>
            <person name="Ruhlman T.A."/>
            <person name="Jansen R.K."/>
            <person name="Wojciechowski M.F."/>
        </authorList>
    </citation>
    <scope>NUCLEOTIDE SEQUENCE</scope>
</reference>
<evidence type="ECO:0000256" key="8">
    <source>
        <dbReference type="ARBA" id="ARBA00023136"/>
    </source>
</evidence>
<evidence type="ECO:0000256" key="7">
    <source>
        <dbReference type="ARBA" id="ARBA00022989"/>
    </source>
</evidence>
<dbReference type="EMBL" id="OL672875">
    <property type="protein sequence ID" value="UXL85311.1"/>
    <property type="molecule type" value="Genomic_DNA"/>
</dbReference>
<evidence type="ECO:0000256" key="2">
    <source>
        <dbReference type="ARBA" id="ARBA00004141"/>
    </source>
</evidence>
<keyword evidence="7 9" id="KW-1133">Transmembrane helix</keyword>
<evidence type="ECO:0000313" key="10">
    <source>
        <dbReference type="EMBL" id="UXL85311.1"/>
    </source>
</evidence>
<accession>A0A977R6B4</accession>
<evidence type="ECO:0000256" key="4">
    <source>
        <dbReference type="ARBA" id="ARBA00015395"/>
    </source>
</evidence>
<geneLocation type="plastid" evidence="10"/>
<dbReference type="GeneID" id="76308596"/>
<keyword evidence="5" id="KW-0602">Photosynthesis</keyword>
<keyword evidence="10" id="KW-0934">Plastid</keyword>
<dbReference type="InterPro" id="IPR003359">
    <property type="entry name" value="PSI_Ycf4_assembly"/>
</dbReference>
<dbReference type="AlphaFoldDB" id="A0A977R6B4"/>
<reference evidence="10" key="1">
    <citation type="submission" date="2021-11" db="EMBL/GenBank/DDBJ databases">
        <authorList>
            <person name="Choi I.-S."/>
            <person name="Cardoso D."/>
            <person name="Queiroz L."/>
            <person name="Lima H."/>
            <person name="Lee C."/>
            <person name="Ruhlman T."/>
            <person name="Jansen R."/>
            <person name="Wojciechowski M."/>
        </authorList>
    </citation>
    <scope>NUCLEOTIDE SEQUENCE</scope>
</reference>